<dbReference type="PROSITE" id="PS00028">
    <property type="entry name" value="ZINC_FINGER_C2H2_1"/>
    <property type="match status" value="6"/>
</dbReference>
<feature type="region of interest" description="Disordered" evidence="8">
    <location>
        <begin position="1"/>
        <end position="20"/>
    </location>
</feature>
<feature type="region of interest" description="Disordered" evidence="8">
    <location>
        <begin position="163"/>
        <end position="264"/>
    </location>
</feature>
<evidence type="ECO:0000259" key="9">
    <source>
        <dbReference type="PROSITE" id="PS50157"/>
    </source>
</evidence>
<accession>K1RA59</accession>
<evidence type="ECO:0000256" key="8">
    <source>
        <dbReference type="SAM" id="MobiDB-lite"/>
    </source>
</evidence>
<dbReference type="GO" id="GO:0003700">
    <property type="term" value="F:DNA-binding transcription factor activity"/>
    <property type="evidence" value="ECO:0007669"/>
    <property type="project" value="TreeGrafter"/>
</dbReference>
<organism evidence="10">
    <name type="scientific">Magallana gigas</name>
    <name type="common">Pacific oyster</name>
    <name type="synonym">Crassostrea gigas</name>
    <dbReference type="NCBI Taxonomy" id="29159"/>
    <lineage>
        <taxon>Eukaryota</taxon>
        <taxon>Metazoa</taxon>
        <taxon>Spiralia</taxon>
        <taxon>Lophotrochozoa</taxon>
        <taxon>Mollusca</taxon>
        <taxon>Bivalvia</taxon>
        <taxon>Autobranchia</taxon>
        <taxon>Pteriomorphia</taxon>
        <taxon>Ostreida</taxon>
        <taxon>Ostreoidea</taxon>
        <taxon>Ostreidae</taxon>
        <taxon>Magallana</taxon>
    </lineage>
</organism>
<feature type="compositionally biased region" description="Basic and acidic residues" evidence="8">
    <location>
        <begin position="167"/>
        <end position="179"/>
    </location>
</feature>
<dbReference type="SUPFAM" id="SSF57667">
    <property type="entry name" value="beta-beta-alpha zinc fingers"/>
    <property type="match status" value="5"/>
</dbReference>
<feature type="domain" description="C2H2-type" evidence="9">
    <location>
        <begin position="496"/>
        <end position="523"/>
    </location>
</feature>
<keyword evidence="7" id="KW-0539">Nucleus</keyword>
<dbReference type="FunFam" id="3.30.160.60:FF:000110">
    <property type="entry name" value="Zinc finger protein-like"/>
    <property type="match status" value="1"/>
</dbReference>
<feature type="domain" description="C2H2-type" evidence="9">
    <location>
        <begin position="524"/>
        <end position="551"/>
    </location>
</feature>
<name>K1RA59_MAGGI</name>
<dbReference type="EMBL" id="JH816980">
    <property type="protein sequence ID" value="EKC42588.1"/>
    <property type="molecule type" value="Genomic_DNA"/>
</dbReference>
<dbReference type="InterPro" id="IPR013087">
    <property type="entry name" value="Znf_C2H2_type"/>
</dbReference>
<dbReference type="Pfam" id="PF00096">
    <property type="entry name" value="zf-C2H2"/>
    <property type="match status" value="6"/>
</dbReference>
<keyword evidence="6" id="KW-0238">DNA-binding</keyword>
<comment type="subcellular location">
    <subcellularLocation>
        <location evidence="1">Nucleus</location>
    </subcellularLocation>
</comment>
<dbReference type="GO" id="GO:0006357">
    <property type="term" value="P:regulation of transcription by RNA polymerase II"/>
    <property type="evidence" value="ECO:0007669"/>
    <property type="project" value="TreeGrafter"/>
</dbReference>
<dbReference type="PROSITE" id="PS50157">
    <property type="entry name" value="ZINC_FINGER_C2H2_2"/>
    <property type="match status" value="9"/>
</dbReference>
<dbReference type="InterPro" id="IPR050589">
    <property type="entry name" value="Ikaros_C2H2-ZF"/>
</dbReference>
<feature type="compositionally biased region" description="Basic residues" evidence="8">
    <location>
        <begin position="1070"/>
        <end position="1081"/>
    </location>
</feature>
<evidence type="ECO:0000256" key="2">
    <source>
        <dbReference type="ARBA" id="ARBA00022723"/>
    </source>
</evidence>
<feature type="domain" description="C2H2-type" evidence="9">
    <location>
        <begin position="322"/>
        <end position="351"/>
    </location>
</feature>
<evidence type="ECO:0000256" key="1">
    <source>
        <dbReference type="ARBA" id="ARBA00004123"/>
    </source>
</evidence>
<dbReference type="InParanoid" id="K1RA59"/>
<dbReference type="PANTHER" id="PTHR24404:SF114">
    <property type="entry name" value="KLUMPFUSS, ISOFORM B-RELATED"/>
    <property type="match status" value="1"/>
</dbReference>
<feature type="domain" description="C2H2-type" evidence="9">
    <location>
        <begin position="438"/>
        <end position="467"/>
    </location>
</feature>
<evidence type="ECO:0000256" key="5">
    <source>
        <dbReference type="ARBA" id="ARBA00022833"/>
    </source>
</evidence>
<keyword evidence="2" id="KW-0479">Metal-binding</keyword>
<feature type="region of interest" description="Disordered" evidence="8">
    <location>
        <begin position="1061"/>
        <end position="1098"/>
    </location>
</feature>
<evidence type="ECO:0000256" key="7">
    <source>
        <dbReference type="ARBA" id="ARBA00023242"/>
    </source>
</evidence>
<gene>
    <name evidence="10" type="ORF">CGI_10026653</name>
</gene>
<sequence>MSESTKSANCEEGDEKSTAPCTIDTNHGCCFEQVKQEVIQNDDRSQNLSEEKNLVIGIIEERGQKTLTGQEIQNLNELVIESENPSNLIKTVTKKRGRPKGARNDSTCMKSKTTLHNKKAHKEEEKKRGKKLSHSELSKKNTGNVMNKFKGAKEMRVQVLKLTTSLRSDKPGDEIEKCLKSSPNKETLTKRKNATKKSPESSSGSPKKRKQLAPIDTSIKIKKEPESSEEDNFDNDPDYFPIKEEPGLSTPGRKKSRIGRPPKIGSHPCKKCQTIFSTKKLLQLHQKVHSIPKQSCRFCDFEAKSLVVMMEHEAKHTNEKPFKCDHPECDYASKSNVDLQRHKSKHSTEKKYKCPYENCDFVTKWQRNIRHHVLRHTDERPHPCHLCPQSFKRIQDLKYHLYRHNDDKPIACDECDFKCKTNFELKCHKLKHSDVRNYACTYPGCTQRTKSKSDLTKHMKIHSDKKDYICDECGKGFRTRACLSKHLQRHSEDRPFSCYICNRAFKVKVALRKHVALHSEYRPFSCEMCGQKFSSKSNKNVHMKTHDYSDRPFPCPVCPYAAKIQSHLLSHIGSMHGNSYAYFCEICKKPFKRYGQLKVHHVRMHPEVDFGKLKSENAVYKKKMKDGIIVDYALDEDTLVSVEECINSVITESKQSVEEEEGKDFSLMLNEVNQSEDSNSKPDFLMVNKETNMYTGAPEVEKRKRGRPKKLKPCIEIQNLEVKQEDMKIQSDAEKLQENLVLSEKLIITAANQDIKDNIVLENWNGDVSLTPVTPSELTKELQTEYCPQQTKDTIKTPATLTIYKGGFRLPLATKGFKFNFDKTGKKPKSWFMNPDNMHKGAREHQMKYLARKDTEYKYYLRAQRKKMMGRNKVLESLERRRKSAAKRFATSKSTPIKRRHGKEPFRFTKVVEEGHGSIGRKRKKQTLSKSSSLVDSIPCQTLPKLIFKKNPDQQEEYQCYQKEDRKTDIILQSQMNEDEESTYVEERDDGIVLPAISVNTKENPKESCFQSNIRVCFKKKKGRPKTKIVKKPVEMNGLKKLSNKKSKVTKKPVQTTDLANVSGPQKVLQVKKKRGRPPKKNKQEIDTLNNSKTSQENLITSSNKVGRNSKKAKVVKMASICNSVAGKGRRARKQKDPFVIEWETGEQEDSIAPIKVEEIDRELSLVESKPEMDLLPKDVCASNVSTDIILPERLTVVDSTTMETITSIKLEPQEEAGNYGNSNDGYHDSNPISANAQERLPDDMKVRLHGIIKAPAVLIWRHNQSRFGLSYYAVGERKKDRVITRGLIDPPIMIGKSKWNLTTFTRKF</sequence>
<evidence type="ECO:0000313" key="10">
    <source>
        <dbReference type="EMBL" id="EKC42588.1"/>
    </source>
</evidence>
<feature type="domain" description="C2H2-type" evidence="9">
    <location>
        <begin position="352"/>
        <end position="381"/>
    </location>
</feature>
<dbReference type="InterPro" id="IPR036236">
    <property type="entry name" value="Znf_C2H2_sf"/>
</dbReference>
<feature type="compositionally biased region" description="Acidic residues" evidence="8">
    <location>
        <begin position="227"/>
        <end position="237"/>
    </location>
</feature>
<feature type="domain" description="C2H2-type" evidence="9">
    <location>
        <begin position="468"/>
        <end position="495"/>
    </location>
</feature>
<protein>
    <recommendedName>
        <fullName evidence="9">C2H2-type domain-containing protein</fullName>
    </recommendedName>
</protein>
<proteinExistence type="predicted"/>
<feature type="domain" description="C2H2-type" evidence="9">
    <location>
        <begin position="267"/>
        <end position="294"/>
    </location>
</feature>
<dbReference type="GO" id="GO:0005634">
    <property type="term" value="C:nucleus"/>
    <property type="evidence" value="ECO:0007669"/>
    <property type="project" value="UniProtKB-SubCell"/>
</dbReference>
<feature type="domain" description="C2H2-type" evidence="9">
    <location>
        <begin position="382"/>
        <end position="409"/>
    </location>
</feature>
<feature type="domain" description="C2H2-type" evidence="9">
    <location>
        <begin position="582"/>
        <end position="605"/>
    </location>
</feature>
<evidence type="ECO:0000256" key="3">
    <source>
        <dbReference type="ARBA" id="ARBA00022737"/>
    </source>
</evidence>
<reference evidence="10" key="1">
    <citation type="journal article" date="2012" name="Nature">
        <title>The oyster genome reveals stress adaptation and complexity of shell formation.</title>
        <authorList>
            <person name="Zhang G."/>
            <person name="Fang X."/>
            <person name="Guo X."/>
            <person name="Li L."/>
            <person name="Luo R."/>
            <person name="Xu F."/>
            <person name="Yang P."/>
            <person name="Zhang L."/>
            <person name="Wang X."/>
            <person name="Qi H."/>
            <person name="Xiong Z."/>
            <person name="Que H."/>
            <person name="Xie Y."/>
            <person name="Holland P.W."/>
            <person name="Paps J."/>
            <person name="Zhu Y."/>
            <person name="Wu F."/>
            <person name="Chen Y."/>
            <person name="Wang J."/>
            <person name="Peng C."/>
            <person name="Meng J."/>
            <person name="Yang L."/>
            <person name="Liu J."/>
            <person name="Wen B."/>
            <person name="Zhang N."/>
            <person name="Huang Z."/>
            <person name="Zhu Q."/>
            <person name="Feng Y."/>
            <person name="Mount A."/>
            <person name="Hedgecock D."/>
            <person name="Xu Z."/>
            <person name="Liu Y."/>
            <person name="Domazet-Loso T."/>
            <person name="Du Y."/>
            <person name="Sun X."/>
            <person name="Zhang S."/>
            <person name="Liu B."/>
            <person name="Cheng P."/>
            <person name="Jiang X."/>
            <person name="Li J."/>
            <person name="Fan D."/>
            <person name="Wang W."/>
            <person name="Fu W."/>
            <person name="Wang T."/>
            <person name="Wang B."/>
            <person name="Zhang J."/>
            <person name="Peng Z."/>
            <person name="Li Y."/>
            <person name="Li N."/>
            <person name="Wang J."/>
            <person name="Chen M."/>
            <person name="He Y."/>
            <person name="Tan F."/>
            <person name="Song X."/>
            <person name="Zheng Q."/>
            <person name="Huang R."/>
            <person name="Yang H."/>
            <person name="Du X."/>
            <person name="Chen L."/>
            <person name="Yang M."/>
            <person name="Gaffney P.M."/>
            <person name="Wang S."/>
            <person name="Luo L."/>
            <person name="She Z."/>
            <person name="Ming Y."/>
            <person name="Huang W."/>
            <person name="Zhang S."/>
            <person name="Huang B."/>
            <person name="Zhang Y."/>
            <person name="Qu T."/>
            <person name="Ni P."/>
            <person name="Miao G."/>
            <person name="Wang J."/>
            <person name="Wang Q."/>
            <person name="Steinberg C.E."/>
            <person name="Wang H."/>
            <person name="Li N."/>
            <person name="Qian L."/>
            <person name="Zhang G."/>
            <person name="Li Y."/>
            <person name="Yang H."/>
            <person name="Liu X."/>
            <person name="Wang J."/>
            <person name="Yin Y."/>
            <person name="Wang J."/>
        </authorList>
    </citation>
    <scope>NUCLEOTIDE SEQUENCE [LARGE SCALE GENOMIC DNA]</scope>
    <source>
        <strain evidence="10">05x7-T-G4-1.051#20</strain>
    </source>
</reference>
<feature type="compositionally biased region" description="Polar residues" evidence="8">
    <location>
        <begin position="1087"/>
        <end position="1098"/>
    </location>
</feature>
<feature type="region of interest" description="Disordered" evidence="8">
    <location>
        <begin position="93"/>
        <end position="148"/>
    </location>
</feature>
<evidence type="ECO:0000256" key="6">
    <source>
        <dbReference type="ARBA" id="ARBA00023125"/>
    </source>
</evidence>
<dbReference type="SMART" id="SM00355">
    <property type="entry name" value="ZnF_C2H2"/>
    <property type="match status" value="12"/>
</dbReference>
<dbReference type="InterPro" id="IPR017956">
    <property type="entry name" value="AT_hook_DNA-bd_motif"/>
</dbReference>
<keyword evidence="5" id="KW-0862">Zinc</keyword>
<feature type="compositionally biased region" description="Basic and acidic residues" evidence="8">
    <location>
        <begin position="121"/>
        <end position="139"/>
    </location>
</feature>
<dbReference type="Gene3D" id="3.30.160.60">
    <property type="entry name" value="Classic Zinc Finger"/>
    <property type="match status" value="8"/>
</dbReference>
<dbReference type="SMART" id="SM00384">
    <property type="entry name" value="AT_hook"/>
    <property type="match status" value="4"/>
</dbReference>
<dbReference type="GO" id="GO:0000978">
    <property type="term" value="F:RNA polymerase II cis-regulatory region sequence-specific DNA binding"/>
    <property type="evidence" value="ECO:0007669"/>
    <property type="project" value="TreeGrafter"/>
</dbReference>
<dbReference type="PANTHER" id="PTHR24404">
    <property type="entry name" value="ZINC FINGER PROTEIN"/>
    <property type="match status" value="1"/>
</dbReference>
<keyword evidence="4" id="KW-0863">Zinc-finger</keyword>
<evidence type="ECO:0000256" key="4">
    <source>
        <dbReference type="ARBA" id="ARBA00022771"/>
    </source>
</evidence>
<dbReference type="HOGENOM" id="CLU_260870_0_0_1"/>
<keyword evidence="3" id="KW-0677">Repeat</keyword>
<dbReference type="GO" id="GO:0008270">
    <property type="term" value="F:zinc ion binding"/>
    <property type="evidence" value="ECO:0007669"/>
    <property type="project" value="UniProtKB-KW"/>
</dbReference>